<evidence type="ECO:0000313" key="2">
    <source>
        <dbReference type="EMBL" id="OGG46367.1"/>
    </source>
</evidence>
<dbReference type="Pfam" id="PF00027">
    <property type="entry name" value="cNMP_binding"/>
    <property type="match status" value="1"/>
</dbReference>
<dbReference type="AlphaFoldDB" id="A0A1F6CBL0"/>
<dbReference type="EMBL" id="MFKF01000321">
    <property type="protein sequence ID" value="OGG46367.1"/>
    <property type="molecule type" value="Genomic_DNA"/>
</dbReference>
<accession>A0A1F6CBL0</accession>
<dbReference type="InterPro" id="IPR018490">
    <property type="entry name" value="cNMP-bd_dom_sf"/>
</dbReference>
<proteinExistence type="predicted"/>
<dbReference type="CDD" id="cd00038">
    <property type="entry name" value="CAP_ED"/>
    <property type="match status" value="1"/>
</dbReference>
<evidence type="ECO:0000259" key="1">
    <source>
        <dbReference type="PROSITE" id="PS50042"/>
    </source>
</evidence>
<evidence type="ECO:0000313" key="3">
    <source>
        <dbReference type="Proteomes" id="UP000178606"/>
    </source>
</evidence>
<reference evidence="2 3" key="1">
    <citation type="journal article" date="2016" name="Nat. Commun.">
        <title>Thousands of microbial genomes shed light on interconnected biogeochemical processes in an aquifer system.</title>
        <authorList>
            <person name="Anantharaman K."/>
            <person name="Brown C.T."/>
            <person name="Hug L.A."/>
            <person name="Sharon I."/>
            <person name="Castelle C.J."/>
            <person name="Probst A.J."/>
            <person name="Thomas B.C."/>
            <person name="Singh A."/>
            <person name="Wilkins M.J."/>
            <person name="Karaoz U."/>
            <person name="Brodie E.L."/>
            <person name="Williams K.H."/>
            <person name="Hubbard S.S."/>
            <person name="Banfield J.F."/>
        </authorList>
    </citation>
    <scope>NUCLEOTIDE SEQUENCE [LARGE SCALE GENOMIC DNA]</scope>
    <source>
        <strain evidence="3">RIFCSPLOWO2_12_FULL_64_10</strain>
    </source>
</reference>
<dbReference type="PROSITE" id="PS00889">
    <property type="entry name" value="CNMP_BINDING_2"/>
    <property type="match status" value="1"/>
</dbReference>
<protein>
    <recommendedName>
        <fullName evidence="1">Cyclic nucleotide-binding domain-containing protein</fullName>
    </recommendedName>
</protein>
<organism evidence="2 3">
    <name type="scientific">Handelsmanbacteria sp. (strain RIFCSPLOWO2_12_FULL_64_10)</name>
    <dbReference type="NCBI Taxonomy" id="1817868"/>
    <lineage>
        <taxon>Bacteria</taxon>
        <taxon>Candidatus Handelsmaniibacteriota</taxon>
    </lineage>
</organism>
<sequence length="175" mass="19051">MSADRYAEASDPIIGVLKKIPIFAGLALPEIQKIFNLCRFKQIGSGADLYRGGTPSEDLFILLEGGLGVRTAAGVEVSRIYPIGLVGEMGVLTGEPRSANVVALEDVMGLSIHKDDLDDLFTQNAEICRKMLTNVIQVLSKKLYNANVQLEQIKNSVPELNKEADELLAGNIFLY</sequence>
<dbReference type="InterPro" id="IPR000595">
    <property type="entry name" value="cNMP-bd_dom"/>
</dbReference>
<dbReference type="SMART" id="SM00100">
    <property type="entry name" value="cNMP"/>
    <property type="match status" value="1"/>
</dbReference>
<gene>
    <name evidence="2" type="ORF">A3F84_03255</name>
</gene>
<comment type="caution">
    <text evidence="2">The sequence shown here is derived from an EMBL/GenBank/DDBJ whole genome shotgun (WGS) entry which is preliminary data.</text>
</comment>
<dbReference type="InterPro" id="IPR014710">
    <property type="entry name" value="RmlC-like_jellyroll"/>
</dbReference>
<name>A0A1F6CBL0_HANXR</name>
<dbReference type="InterPro" id="IPR018488">
    <property type="entry name" value="cNMP-bd_CS"/>
</dbReference>
<feature type="domain" description="Cyclic nucleotide-binding" evidence="1">
    <location>
        <begin position="22"/>
        <end position="138"/>
    </location>
</feature>
<dbReference type="SUPFAM" id="SSF51206">
    <property type="entry name" value="cAMP-binding domain-like"/>
    <property type="match status" value="1"/>
</dbReference>
<dbReference type="PROSITE" id="PS50042">
    <property type="entry name" value="CNMP_BINDING_3"/>
    <property type="match status" value="1"/>
</dbReference>
<dbReference type="Proteomes" id="UP000178606">
    <property type="component" value="Unassembled WGS sequence"/>
</dbReference>
<dbReference type="Gene3D" id="2.60.120.10">
    <property type="entry name" value="Jelly Rolls"/>
    <property type="match status" value="1"/>
</dbReference>